<evidence type="ECO:0000313" key="2">
    <source>
        <dbReference type="Proteomes" id="UP001276659"/>
    </source>
</evidence>
<dbReference type="Proteomes" id="UP001276659">
    <property type="component" value="Unassembled WGS sequence"/>
</dbReference>
<organism evidence="1 2">
    <name type="scientific">Lepraria neglecta</name>
    <dbReference type="NCBI Taxonomy" id="209136"/>
    <lineage>
        <taxon>Eukaryota</taxon>
        <taxon>Fungi</taxon>
        <taxon>Dikarya</taxon>
        <taxon>Ascomycota</taxon>
        <taxon>Pezizomycotina</taxon>
        <taxon>Lecanoromycetes</taxon>
        <taxon>OSLEUM clade</taxon>
        <taxon>Lecanoromycetidae</taxon>
        <taxon>Lecanorales</taxon>
        <taxon>Lecanorineae</taxon>
        <taxon>Stereocaulaceae</taxon>
        <taxon>Lepraria</taxon>
    </lineage>
</organism>
<name>A0AAD9YZA9_9LECA</name>
<dbReference type="EMBL" id="JASNWA010000010">
    <property type="protein sequence ID" value="KAK3168081.1"/>
    <property type="molecule type" value="Genomic_DNA"/>
</dbReference>
<keyword evidence="2" id="KW-1185">Reference proteome</keyword>
<accession>A0AAD9YZA9</accession>
<reference evidence="1" key="1">
    <citation type="submission" date="2022-11" db="EMBL/GenBank/DDBJ databases">
        <title>Chromosomal genome sequence assembly and mating type (MAT) locus characterization of the leprose asexual lichenized fungus Lepraria neglecta (Nyl.) Erichsen.</title>
        <authorList>
            <person name="Allen J.L."/>
            <person name="Pfeffer B."/>
        </authorList>
    </citation>
    <scope>NUCLEOTIDE SEQUENCE</scope>
    <source>
        <strain evidence="1">Allen 5258</strain>
    </source>
</reference>
<dbReference type="AlphaFoldDB" id="A0AAD9YZA9"/>
<feature type="non-terminal residue" evidence="1">
    <location>
        <position position="1"/>
    </location>
</feature>
<sequence length="58" mass="6830">HYKDVFSKFPKAMSKRPREAVQLYPEELMQRPLATDFTQVPKLFHQTWANGTLPGQIR</sequence>
<protein>
    <submittedName>
        <fullName evidence="1">Uncharacterized protein</fullName>
    </submittedName>
</protein>
<comment type="caution">
    <text evidence="1">The sequence shown here is derived from an EMBL/GenBank/DDBJ whole genome shotgun (WGS) entry which is preliminary data.</text>
</comment>
<evidence type="ECO:0000313" key="1">
    <source>
        <dbReference type="EMBL" id="KAK3168081.1"/>
    </source>
</evidence>
<proteinExistence type="predicted"/>
<gene>
    <name evidence="1" type="ORF">OEA41_004527</name>
</gene>